<dbReference type="InterPro" id="IPR008775">
    <property type="entry name" value="Phytyl_CoA_dOase-like"/>
</dbReference>
<comment type="cofactor">
    <cofactor evidence="1">
        <name>Fe cation</name>
        <dbReference type="ChEBI" id="CHEBI:24875"/>
    </cofactor>
</comment>
<dbReference type="EnsemblMetazoa" id="tetur17g02910.1">
    <property type="protein sequence ID" value="tetur17g02910.1"/>
    <property type="gene ID" value="tetur17g02910"/>
</dbReference>
<dbReference type="AlphaFoldDB" id="T1KQ55"/>
<dbReference type="EMBL" id="CAEY01000346">
    <property type="status" value="NOT_ANNOTATED_CDS"/>
    <property type="molecule type" value="Genomic_DNA"/>
</dbReference>
<evidence type="ECO:0000313" key="5">
    <source>
        <dbReference type="EnsemblMetazoa" id="tetur17g02910.1"/>
    </source>
</evidence>
<name>T1KQ55_TETUR</name>
<dbReference type="STRING" id="32264.T1KQ55"/>
<proteinExistence type="inferred from homology"/>
<organism evidence="5 6">
    <name type="scientific">Tetranychus urticae</name>
    <name type="common">Two-spotted spider mite</name>
    <dbReference type="NCBI Taxonomy" id="32264"/>
    <lineage>
        <taxon>Eukaryota</taxon>
        <taxon>Metazoa</taxon>
        <taxon>Ecdysozoa</taxon>
        <taxon>Arthropoda</taxon>
        <taxon>Chelicerata</taxon>
        <taxon>Arachnida</taxon>
        <taxon>Acari</taxon>
        <taxon>Acariformes</taxon>
        <taxon>Trombidiformes</taxon>
        <taxon>Prostigmata</taxon>
        <taxon>Eleutherengona</taxon>
        <taxon>Raphignathae</taxon>
        <taxon>Tetranychoidea</taxon>
        <taxon>Tetranychidae</taxon>
        <taxon>Tetranychus</taxon>
    </lineage>
</organism>
<keyword evidence="6" id="KW-1185">Reference proteome</keyword>
<comment type="similarity">
    <text evidence="4">Belongs to the PhyH family. PHYHD1 subfamily.</text>
</comment>
<evidence type="ECO:0000256" key="2">
    <source>
        <dbReference type="ARBA" id="ARBA00022723"/>
    </source>
</evidence>
<evidence type="ECO:0008006" key="7">
    <source>
        <dbReference type="Google" id="ProtNLM"/>
    </source>
</evidence>
<evidence type="ECO:0000256" key="4">
    <source>
        <dbReference type="ARBA" id="ARBA00038356"/>
    </source>
</evidence>
<accession>T1KQ55</accession>
<sequence>MTNYDQVIKDYWTNGYAVIPNYLTSDEVDNIMKETNRIIDDFDLSGPKNMYRAGKQEDPDDYFLRSGQNIHHFFEETAFKDDKLVVPKSQCLHKIGFYLHALNPVFKAVTFDDRIKTLVKKVGFVDPYVVQSIVNFKHPRIGTTIPAHQDATFLYTEPQIKLMGFWIPLEDATLENGCLWFIPGSHNEPVRRRWIRNKEGQEPRIVFTCPEIKYDDSKFVPVPVPKGSLVLIHGQVVHKSEANTSSKPRPAYTFHAVDLHDTKWSPDNWNQPTKEAPFIKVY</sequence>
<reference evidence="5" key="2">
    <citation type="submission" date="2015-06" db="UniProtKB">
        <authorList>
            <consortium name="EnsemblMetazoa"/>
        </authorList>
    </citation>
    <scope>IDENTIFICATION</scope>
</reference>
<dbReference type="PANTHER" id="PTHR20883:SF15">
    <property type="entry name" value="PHYTANOYL-COA DIOXYGENASE DOMAIN-CONTAINING PROTEIN 1"/>
    <property type="match status" value="1"/>
</dbReference>
<dbReference type="eggNOG" id="KOG3290">
    <property type="taxonomic scope" value="Eukaryota"/>
</dbReference>
<dbReference type="HOGENOM" id="CLU_048953_0_0_1"/>
<evidence type="ECO:0000313" key="6">
    <source>
        <dbReference type="Proteomes" id="UP000015104"/>
    </source>
</evidence>
<keyword evidence="3" id="KW-0408">Iron</keyword>
<dbReference type="PANTHER" id="PTHR20883">
    <property type="entry name" value="PHYTANOYL-COA DIOXYGENASE DOMAIN CONTAINING 1"/>
    <property type="match status" value="1"/>
</dbReference>
<dbReference type="Gene3D" id="2.60.120.620">
    <property type="entry name" value="q2cbj1_9rhob like domain"/>
    <property type="match status" value="1"/>
</dbReference>
<dbReference type="SUPFAM" id="SSF51197">
    <property type="entry name" value="Clavaminate synthase-like"/>
    <property type="match status" value="1"/>
</dbReference>
<evidence type="ECO:0000256" key="3">
    <source>
        <dbReference type="ARBA" id="ARBA00023004"/>
    </source>
</evidence>
<dbReference type="Pfam" id="PF05721">
    <property type="entry name" value="PhyH"/>
    <property type="match status" value="1"/>
</dbReference>
<protein>
    <recommendedName>
        <fullName evidence="7">Fe2OG dioxygenase domain-containing protein</fullName>
    </recommendedName>
</protein>
<dbReference type="Proteomes" id="UP000015104">
    <property type="component" value="Unassembled WGS sequence"/>
</dbReference>
<dbReference type="GO" id="GO:0046872">
    <property type="term" value="F:metal ion binding"/>
    <property type="evidence" value="ECO:0007669"/>
    <property type="project" value="UniProtKB-KW"/>
</dbReference>
<keyword evidence="2" id="KW-0479">Metal-binding</keyword>
<reference evidence="6" key="1">
    <citation type="submission" date="2011-08" db="EMBL/GenBank/DDBJ databases">
        <authorList>
            <person name="Rombauts S."/>
        </authorList>
    </citation>
    <scope>NUCLEOTIDE SEQUENCE</scope>
    <source>
        <strain evidence="6">London</strain>
    </source>
</reference>
<evidence type="ECO:0000256" key="1">
    <source>
        <dbReference type="ARBA" id="ARBA00001962"/>
    </source>
</evidence>